<dbReference type="NCBIfam" id="TIGR00254">
    <property type="entry name" value="GGDEF"/>
    <property type="match status" value="1"/>
</dbReference>
<keyword evidence="1" id="KW-0812">Transmembrane</keyword>
<feature type="transmembrane region" description="Helical" evidence="1">
    <location>
        <begin position="100"/>
        <end position="117"/>
    </location>
</feature>
<dbReference type="SMART" id="SM00267">
    <property type="entry name" value="GGDEF"/>
    <property type="match status" value="1"/>
</dbReference>
<feature type="transmembrane region" description="Helical" evidence="1">
    <location>
        <begin position="202"/>
        <end position="225"/>
    </location>
</feature>
<feature type="transmembrane region" description="Helical" evidence="1">
    <location>
        <begin position="145"/>
        <end position="168"/>
    </location>
</feature>
<dbReference type="Pfam" id="PF16927">
    <property type="entry name" value="HisKA_7TM"/>
    <property type="match status" value="1"/>
</dbReference>
<feature type="transmembrane region" description="Helical" evidence="1">
    <location>
        <begin position="6"/>
        <end position="25"/>
    </location>
</feature>
<comment type="caution">
    <text evidence="3">The sequence shown here is derived from an EMBL/GenBank/DDBJ whole genome shotgun (WGS) entry which is preliminary data.</text>
</comment>
<dbReference type="AlphaFoldDB" id="A0A949WVA1"/>
<dbReference type="InterPro" id="IPR000160">
    <property type="entry name" value="GGDEF_dom"/>
</dbReference>
<dbReference type="GO" id="GO:0052621">
    <property type="term" value="F:diguanylate cyclase activity"/>
    <property type="evidence" value="ECO:0007669"/>
    <property type="project" value="TreeGrafter"/>
</dbReference>
<dbReference type="EMBL" id="JAEEGC010000046">
    <property type="protein sequence ID" value="MBV7273457.1"/>
    <property type="molecule type" value="Genomic_DNA"/>
</dbReference>
<name>A0A949WVA1_9CLOT</name>
<keyword evidence="4" id="KW-1185">Reference proteome</keyword>
<keyword evidence="1" id="KW-1133">Transmembrane helix</keyword>
<dbReference type="PANTHER" id="PTHR45138">
    <property type="entry name" value="REGULATORY COMPONENTS OF SENSORY TRANSDUCTION SYSTEM"/>
    <property type="match status" value="1"/>
</dbReference>
<proteinExistence type="predicted"/>
<organism evidence="3 4">
    <name type="scientific">Clostridium thailandense</name>
    <dbReference type="NCBI Taxonomy" id="2794346"/>
    <lineage>
        <taxon>Bacteria</taxon>
        <taxon>Bacillati</taxon>
        <taxon>Bacillota</taxon>
        <taxon>Clostridia</taxon>
        <taxon>Eubacteriales</taxon>
        <taxon>Clostridiaceae</taxon>
        <taxon>Clostridium</taxon>
    </lineage>
</organism>
<dbReference type="Proteomes" id="UP000694308">
    <property type="component" value="Unassembled WGS sequence"/>
</dbReference>
<dbReference type="CDD" id="cd01949">
    <property type="entry name" value="GGDEF"/>
    <property type="match status" value="1"/>
</dbReference>
<dbReference type="PROSITE" id="PS50887">
    <property type="entry name" value="GGDEF"/>
    <property type="match status" value="1"/>
</dbReference>
<feature type="domain" description="GGDEF" evidence="2">
    <location>
        <begin position="399"/>
        <end position="534"/>
    </location>
</feature>
<gene>
    <name evidence="3" type="ORF">I6U48_11110</name>
</gene>
<reference evidence="3" key="1">
    <citation type="submission" date="2020-12" db="EMBL/GenBank/DDBJ databases">
        <title>Clostridium thailandense sp. nov., a novel acetogenic bacterium isolated from peat land soil in Thailand.</title>
        <authorList>
            <person name="Chaikitkaew S."/>
            <person name="Birkeland N.K."/>
        </authorList>
    </citation>
    <scope>NUCLEOTIDE SEQUENCE</scope>
    <source>
        <strain evidence="3">PL3</strain>
    </source>
</reference>
<accession>A0A949WVA1</accession>
<evidence type="ECO:0000313" key="4">
    <source>
        <dbReference type="Proteomes" id="UP000694308"/>
    </source>
</evidence>
<dbReference type="InterPro" id="IPR050469">
    <property type="entry name" value="Diguanylate_Cyclase"/>
</dbReference>
<dbReference type="InterPro" id="IPR031621">
    <property type="entry name" value="HisKA_7TM"/>
</dbReference>
<dbReference type="PANTHER" id="PTHR45138:SF9">
    <property type="entry name" value="DIGUANYLATE CYCLASE DGCM-RELATED"/>
    <property type="match status" value="1"/>
</dbReference>
<evidence type="ECO:0000259" key="2">
    <source>
        <dbReference type="PROSITE" id="PS50887"/>
    </source>
</evidence>
<dbReference type="Pfam" id="PF00990">
    <property type="entry name" value="GGDEF"/>
    <property type="match status" value="1"/>
</dbReference>
<protein>
    <submittedName>
        <fullName evidence="3">Diguanylate cyclase</fullName>
    </submittedName>
</protein>
<sequence>MGQINNFLSGFFYIEAFIIFILGFYSWRRRKVPGAFQLFLMCISAVIYIFGYSMEIVSVSLQNVNLWSKVQYLGLPFMPSLWVVQAHSLSFRNKKIGRPYRVILFIIPLLICIFRWTNEYHRLMYKTISLVNNGYFDVLYFEGGILYYVYCIFFFSCAIISIVIYYHAFLESTGYMRKQFRIMFYASMIPFASLIFDQLEIVPLGMDCGAFGIIFIYILFAYAIYRYDMMHIIPLSREKIFEWIYDGAIVVDLNYNLKDFNHAAKQIFQSLDKSLIGTEVELCTNECPEFFELLKDLNSKHKLYSTQNLEKSLTEDVFEFSINTLKENIKYFKARLRPLYDKDLRIGSTILITDITKEKEMLIELERIAQLDGLTGILNRRYFIELANDELDRLLKQCGNGVMFMFDIDYFKRINDTYGHQAGDYVLKEIASIVKSIIRANDLLGRYGGEEFIAFLPDLSLNQAMIIVERIRAAFENHTFNYKDKFIKVTASFGVSEYYKHEHESYCSFDEMVMHADSGLYEAKKSGRNKIFLQ</sequence>
<evidence type="ECO:0000256" key="1">
    <source>
        <dbReference type="SAM" id="Phobius"/>
    </source>
</evidence>
<dbReference type="RefSeq" id="WP_218320527.1">
    <property type="nucleotide sequence ID" value="NZ_JAEEGC010000046.1"/>
</dbReference>
<keyword evidence="1" id="KW-0472">Membrane</keyword>
<evidence type="ECO:0000313" key="3">
    <source>
        <dbReference type="EMBL" id="MBV7273457.1"/>
    </source>
</evidence>
<feature type="transmembrane region" description="Helical" evidence="1">
    <location>
        <begin position="32"/>
        <end position="50"/>
    </location>
</feature>
<feature type="transmembrane region" description="Helical" evidence="1">
    <location>
        <begin position="180"/>
        <end position="196"/>
    </location>
</feature>
<dbReference type="FunFam" id="3.30.70.270:FF:000001">
    <property type="entry name" value="Diguanylate cyclase domain protein"/>
    <property type="match status" value="1"/>
</dbReference>